<protein>
    <recommendedName>
        <fullName evidence="1">Transposase-associated domain-containing protein</fullName>
    </recommendedName>
</protein>
<dbReference type="EMBL" id="JAVIJP010000059">
    <property type="protein sequence ID" value="KAL3622680.1"/>
    <property type="molecule type" value="Genomic_DNA"/>
</dbReference>
<feature type="domain" description="Transposase-associated" evidence="1">
    <location>
        <begin position="3"/>
        <end position="75"/>
    </location>
</feature>
<dbReference type="Proteomes" id="UP001632038">
    <property type="component" value="Unassembled WGS sequence"/>
</dbReference>
<evidence type="ECO:0000313" key="3">
    <source>
        <dbReference type="Proteomes" id="UP001632038"/>
    </source>
</evidence>
<reference evidence="3" key="1">
    <citation type="journal article" date="2024" name="IScience">
        <title>Strigolactones Initiate the Formation of Haustorium-like Structures in Castilleja.</title>
        <authorList>
            <person name="Buerger M."/>
            <person name="Peterson D."/>
            <person name="Chory J."/>
        </authorList>
    </citation>
    <scope>NUCLEOTIDE SEQUENCE [LARGE SCALE GENOMIC DNA]</scope>
</reference>
<dbReference type="InterPro" id="IPR029480">
    <property type="entry name" value="Transpos_assoc"/>
</dbReference>
<dbReference type="AlphaFoldDB" id="A0ABD3BYT8"/>
<comment type="caution">
    <text evidence="2">The sequence shown here is derived from an EMBL/GenBank/DDBJ whole genome shotgun (WGS) entry which is preliminary data.</text>
</comment>
<evidence type="ECO:0000313" key="2">
    <source>
        <dbReference type="EMBL" id="KAL3622680.1"/>
    </source>
</evidence>
<gene>
    <name evidence="2" type="ORF">CASFOL_033497</name>
</gene>
<sequence>MDKSWMNAPKHSEAYLEGVNGFMLFVETHVGKNRNIRCPCKRCLNLIINNQKTVKAHIRLNGIDPHYVTWFNHDEHAINDCSTHSSFHDKSDEDWAEDEDDGVDDMLIDIREQYNQGTDGADNINNGGVPKYLEDLMMGARTELYPGCKKISRTSFIIQLLHLKVYIIS</sequence>
<organism evidence="2 3">
    <name type="scientific">Castilleja foliolosa</name>
    <dbReference type="NCBI Taxonomy" id="1961234"/>
    <lineage>
        <taxon>Eukaryota</taxon>
        <taxon>Viridiplantae</taxon>
        <taxon>Streptophyta</taxon>
        <taxon>Embryophyta</taxon>
        <taxon>Tracheophyta</taxon>
        <taxon>Spermatophyta</taxon>
        <taxon>Magnoliopsida</taxon>
        <taxon>eudicotyledons</taxon>
        <taxon>Gunneridae</taxon>
        <taxon>Pentapetalae</taxon>
        <taxon>asterids</taxon>
        <taxon>lamiids</taxon>
        <taxon>Lamiales</taxon>
        <taxon>Orobanchaceae</taxon>
        <taxon>Pedicularideae</taxon>
        <taxon>Castillejinae</taxon>
        <taxon>Castilleja</taxon>
    </lineage>
</organism>
<dbReference type="Pfam" id="PF13963">
    <property type="entry name" value="Transpos_assoc"/>
    <property type="match status" value="1"/>
</dbReference>
<evidence type="ECO:0000259" key="1">
    <source>
        <dbReference type="Pfam" id="PF13963"/>
    </source>
</evidence>
<proteinExistence type="predicted"/>
<accession>A0ABD3BYT8</accession>
<keyword evidence="3" id="KW-1185">Reference proteome</keyword>
<name>A0ABD3BYT8_9LAMI</name>